<organism evidence="2 3">
    <name type="scientific">Lichtheimia corymbifera JMRC:FSU:9682</name>
    <dbReference type="NCBI Taxonomy" id="1263082"/>
    <lineage>
        <taxon>Eukaryota</taxon>
        <taxon>Fungi</taxon>
        <taxon>Fungi incertae sedis</taxon>
        <taxon>Mucoromycota</taxon>
        <taxon>Mucoromycotina</taxon>
        <taxon>Mucoromycetes</taxon>
        <taxon>Mucorales</taxon>
        <taxon>Lichtheimiaceae</taxon>
        <taxon>Lichtheimia</taxon>
    </lineage>
</organism>
<evidence type="ECO:0000313" key="2">
    <source>
        <dbReference type="EMBL" id="CDH56954.1"/>
    </source>
</evidence>
<keyword evidence="1" id="KW-0732">Signal</keyword>
<sequence length="163" mass="18269">MGLSFQDLLLALFAQTSPSAPLALSASSYLTINKHHLSYSITLTAYVKHKSACISRIYNETWGLQSNKVARRGEAHLGVQVSRSSWPFSDSPIVTTSQSRSWVDLLNFFLAGGDIAKFGIGHDDRETSTQGALRPDEQLCSIEDPTFHCKFSRYRHFYVLHML</sequence>
<feature type="signal peptide" evidence="1">
    <location>
        <begin position="1"/>
        <end position="19"/>
    </location>
</feature>
<accession>A0A068S3T6</accession>
<reference evidence="2" key="1">
    <citation type="submission" date="2013-08" db="EMBL/GenBank/DDBJ databases">
        <title>Gene expansion shapes genome architecture in the human pathogen Lichtheimia corymbifera: an evolutionary genomics analysis in the ancient terrestrial Mucorales (Mucoromycotina).</title>
        <authorList>
            <person name="Schwartze V.U."/>
            <person name="Winter S."/>
            <person name="Shelest E."/>
            <person name="Marcet-Houben M."/>
            <person name="Horn F."/>
            <person name="Wehner S."/>
            <person name="Hoffmann K."/>
            <person name="Riege K."/>
            <person name="Sammeth M."/>
            <person name="Nowrousian M."/>
            <person name="Valiante V."/>
            <person name="Linde J."/>
            <person name="Jacobsen I.D."/>
            <person name="Marz M."/>
            <person name="Brakhage A.A."/>
            <person name="Gabaldon T."/>
            <person name="Bocker S."/>
            <person name="Voigt K."/>
        </authorList>
    </citation>
    <scope>NUCLEOTIDE SEQUENCE [LARGE SCALE GENOMIC DNA]</scope>
    <source>
        <strain evidence="2">FSU 9682</strain>
    </source>
</reference>
<proteinExistence type="predicted"/>
<comment type="caution">
    <text evidence="2">The sequence shown here is derived from an EMBL/GenBank/DDBJ whole genome shotgun (WGS) entry which is preliminary data.</text>
</comment>
<dbReference type="VEuPathDB" id="FungiDB:LCOR_07954.1"/>
<keyword evidence="3" id="KW-1185">Reference proteome</keyword>
<dbReference type="Proteomes" id="UP000027586">
    <property type="component" value="Unassembled WGS sequence"/>
</dbReference>
<evidence type="ECO:0000313" key="3">
    <source>
        <dbReference type="Proteomes" id="UP000027586"/>
    </source>
</evidence>
<protein>
    <submittedName>
        <fullName evidence="2">Uncharacterized protein</fullName>
    </submittedName>
</protein>
<evidence type="ECO:0000256" key="1">
    <source>
        <dbReference type="SAM" id="SignalP"/>
    </source>
</evidence>
<dbReference type="AlphaFoldDB" id="A0A068S3T6"/>
<dbReference type="EMBL" id="CBTN010000042">
    <property type="protein sequence ID" value="CDH56954.1"/>
    <property type="molecule type" value="Genomic_DNA"/>
</dbReference>
<feature type="chain" id="PRO_5001655769" evidence="1">
    <location>
        <begin position="20"/>
        <end position="163"/>
    </location>
</feature>
<name>A0A068S3T6_9FUNG</name>
<gene>
    <name evidence="2" type="ORF">LCOR_07954.1</name>
</gene>